<evidence type="ECO:0000313" key="3">
    <source>
        <dbReference type="Proteomes" id="UP000618579"/>
    </source>
</evidence>
<dbReference type="PRINTS" id="PR00368">
    <property type="entry name" value="FADPNR"/>
</dbReference>
<dbReference type="PRINTS" id="PR00469">
    <property type="entry name" value="PNDRDTASEII"/>
</dbReference>
<dbReference type="InterPro" id="IPR050982">
    <property type="entry name" value="Auxin_biosynth/cation_transpt"/>
</dbReference>
<dbReference type="GO" id="GO:0004497">
    <property type="term" value="F:monooxygenase activity"/>
    <property type="evidence" value="ECO:0007669"/>
    <property type="project" value="UniProtKB-KW"/>
</dbReference>
<evidence type="ECO:0000313" key="2">
    <source>
        <dbReference type="EMBL" id="NOV00616.1"/>
    </source>
</evidence>
<dbReference type="PANTHER" id="PTHR43539">
    <property type="entry name" value="FLAVIN-BINDING MONOOXYGENASE-LIKE PROTEIN (AFU_ORTHOLOGUE AFUA_4G09220)"/>
    <property type="match status" value="1"/>
</dbReference>
<keyword evidence="3" id="KW-1185">Reference proteome</keyword>
<keyword evidence="1" id="KW-0560">Oxidoreductase</keyword>
<name>A0ABX1ZKM9_9BACL</name>
<dbReference type="Proteomes" id="UP000618579">
    <property type="component" value="Unassembled WGS sequence"/>
</dbReference>
<accession>A0ABX1ZKM9</accession>
<keyword evidence="2" id="KW-0503">Monooxygenase</keyword>
<dbReference type="InterPro" id="IPR036188">
    <property type="entry name" value="FAD/NAD-bd_sf"/>
</dbReference>
<dbReference type="EMBL" id="WHNZ01000022">
    <property type="protein sequence ID" value="NOV00616.1"/>
    <property type="molecule type" value="Genomic_DNA"/>
</dbReference>
<gene>
    <name evidence="2" type="ORF">GC097_11370</name>
</gene>
<reference evidence="2 3" key="1">
    <citation type="submission" date="2019-10" db="EMBL/GenBank/DDBJ databases">
        <title>Description of Paenibacillus pedi sp. nov.</title>
        <authorList>
            <person name="Carlier A."/>
            <person name="Qi S."/>
        </authorList>
    </citation>
    <scope>NUCLEOTIDE SEQUENCE [LARGE SCALE GENOMIC DNA]</scope>
    <source>
        <strain evidence="2 3">LMG 31457</strain>
    </source>
</reference>
<proteinExistence type="predicted"/>
<dbReference type="SUPFAM" id="SSF51905">
    <property type="entry name" value="FAD/NAD(P)-binding domain"/>
    <property type="match status" value="1"/>
</dbReference>
<evidence type="ECO:0000256" key="1">
    <source>
        <dbReference type="ARBA" id="ARBA00023002"/>
    </source>
</evidence>
<dbReference type="PANTHER" id="PTHR43539:SF89">
    <property type="entry name" value="NAD(P)-BINDING DOMAIN-CONTAINING PROTEIN"/>
    <property type="match status" value="1"/>
</dbReference>
<dbReference type="Gene3D" id="3.50.50.60">
    <property type="entry name" value="FAD/NAD(P)-binding domain"/>
    <property type="match status" value="2"/>
</dbReference>
<dbReference type="RefSeq" id="WP_171683451.1">
    <property type="nucleotide sequence ID" value="NZ_WHNZ01000022.1"/>
</dbReference>
<organism evidence="2 3">
    <name type="scientific">Paenibacillus planticolens</name>
    <dbReference type="NCBI Taxonomy" id="2654976"/>
    <lineage>
        <taxon>Bacteria</taxon>
        <taxon>Bacillati</taxon>
        <taxon>Bacillota</taxon>
        <taxon>Bacilli</taxon>
        <taxon>Bacillales</taxon>
        <taxon>Paenibacillaceae</taxon>
        <taxon>Paenibacillus</taxon>
    </lineage>
</organism>
<sequence length="374" mass="41458">METLDCVIVGGGPAGIGVGIVLKDLGVANFRILERRQIGASFLAWPKEMQMITPSFPSNAYGMLDLNAIALQTSPAYSLGTEHPSGEEYAEYLQRVADYNELPVQEGIDVKHIRPLQDGFEIETSQGKLMSRHVIWAAGEFQYPRLDGFPGAEFGIHSSLIADWAQLEGDEFIVIGGYESGADAAIHLARLGKKVTIIDRNNRWTANGSSDPSVELSPFTKDRLRDIEDGLIELVAPYDVHWVERSDRGGYLIYCEDDFGNDKYIHTPNRPILATGFRGSLQVIDDLFEKGEQDEVILSNRDESTKYPGLFVVGPSVSHGSLLFCFIYKFRQRFAVVAETIAKSLSLDVSALDLYRKQGMLLEDLSCCGEDCEC</sequence>
<dbReference type="Pfam" id="PF13738">
    <property type="entry name" value="Pyr_redox_3"/>
    <property type="match status" value="1"/>
</dbReference>
<comment type="caution">
    <text evidence="2">The sequence shown here is derived from an EMBL/GenBank/DDBJ whole genome shotgun (WGS) entry which is preliminary data.</text>
</comment>
<protein>
    <submittedName>
        <fullName evidence="2">SidA/IucD/PvdA family monooxygenase</fullName>
    </submittedName>
</protein>